<organism evidence="2 3">
    <name type="scientific">Nelumbo nucifera</name>
    <name type="common">Sacred lotus</name>
    <dbReference type="NCBI Taxonomy" id="4432"/>
    <lineage>
        <taxon>Eukaryota</taxon>
        <taxon>Viridiplantae</taxon>
        <taxon>Streptophyta</taxon>
        <taxon>Embryophyta</taxon>
        <taxon>Tracheophyta</taxon>
        <taxon>Spermatophyta</taxon>
        <taxon>Magnoliopsida</taxon>
        <taxon>Proteales</taxon>
        <taxon>Nelumbonaceae</taxon>
        <taxon>Nelumbo</taxon>
    </lineage>
</organism>
<protein>
    <submittedName>
        <fullName evidence="2">Uncharacterized protein</fullName>
    </submittedName>
</protein>
<evidence type="ECO:0000313" key="3">
    <source>
        <dbReference type="Proteomes" id="UP000607653"/>
    </source>
</evidence>
<keyword evidence="3" id="KW-1185">Reference proteome</keyword>
<reference evidence="2 3" key="1">
    <citation type="journal article" date="2020" name="Mol. Biol. Evol.">
        <title>Distinct Expression and Methylation Patterns for Genes with Different Fates following a Single Whole-Genome Duplication in Flowering Plants.</title>
        <authorList>
            <person name="Shi T."/>
            <person name="Rahmani R.S."/>
            <person name="Gugger P.F."/>
            <person name="Wang M."/>
            <person name="Li H."/>
            <person name="Zhang Y."/>
            <person name="Li Z."/>
            <person name="Wang Q."/>
            <person name="Van de Peer Y."/>
            <person name="Marchal K."/>
            <person name="Chen J."/>
        </authorList>
    </citation>
    <scope>NUCLEOTIDE SEQUENCE [LARGE SCALE GENOMIC DNA]</scope>
    <source>
        <tissue evidence="2">Leaf</tissue>
    </source>
</reference>
<proteinExistence type="predicted"/>
<dbReference type="AlphaFoldDB" id="A0A822XWV4"/>
<evidence type="ECO:0000256" key="1">
    <source>
        <dbReference type="SAM" id="MobiDB-lite"/>
    </source>
</evidence>
<name>A0A822XWV4_NELNU</name>
<sequence>MDRNIVKKSENKMPQNSRMTARLRKPFSPERWYFYMISSLAKHLNR</sequence>
<dbReference type="Proteomes" id="UP000607653">
    <property type="component" value="Unassembled WGS sequence"/>
</dbReference>
<feature type="region of interest" description="Disordered" evidence="1">
    <location>
        <begin position="1"/>
        <end position="21"/>
    </location>
</feature>
<dbReference type="EMBL" id="DUZY01000001">
    <property type="protein sequence ID" value="DAD23599.1"/>
    <property type="molecule type" value="Genomic_DNA"/>
</dbReference>
<accession>A0A822XWV4</accession>
<feature type="compositionally biased region" description="Basic and acidic residues" evidence="1">
    <location>
        <begin position="1"/>
        <end position="11"/>
    </location>
</feature>
<comment type="caution">
    <text evidence="2">The sequence shown here is derived from an EMBL/GenBank/DDBJ whole genome shotgun (WGS) entry which is preliminary data.</text>
</comment>
<gene>
    <name evidence="2" type="ORF">HUJ06_025062</name>
</gene>
<evidence type="ECO:0000313" key="2">
    <source>
        <dbReference type="EMBL" id="DAD23599.1"/>
    </source>
</evidence>